<accession>A0ABU2F9L1</accession>
<evidence type="ECO:0000256" key="1">
    <source>
        <dbReference type="SAM" id="MobiDB-lite"/>
    </source>
</evidence>
<protein>
    <submittedName>
        <fullName evidence="2">Uncharacterized protein</fullName>
    </submittedName>
</protein>
<feature type="compositionally biased region" description="Acidic residues" evidence="1">
    <location>
        <begin position="161"/>
        <end position="184"/>
    </location>
</feature>
<dbReference type="Proteomes" id="UP001259659">
    <property type="component" value="Unassembled WGS sequence"/>
</dbReference>
<proteinExistence type="predicted"/>
<keyword evidence="3" id="KW-1185">Reference proteome</keyword>
<dbReference type="RefSeq" id="WP_310918099.1">
    <property type="nucleotide sequence ID" value="NZ_JAMQON010000001.1"/>
</dbReference>
<organism evidence="2 3">
    <name type="scientific">Haloarcula saliterrae</name>
    <dbReference type="NCBI Taxonomy" id="2950534"/>
    <lineage>
        <taxon>Archaea</taxon>
        <taxon>Methanobacteriati</taxon>
        <taxon>Methanobacteriota</taxon>
        <taxon>Stenosarchaea group</taxon>
        <taxon>Halobacteria</taxon>
        <taxon>Halobacteriales</taxon>
        <taxon>Haloarculaceae</taxon>
        <taxon>Haloarcula</taxon>
    </lineage>
</organism>
<comment type="caution">
    <text evidence="2">The sequence shown here is derived from an EMBL/GenBank/DDBJ whole genome shotgun (WGS) entry which is preliminary data.</text>
</comment>
<name>A0ABU2F9L1_9EURY</name>
<evidence type="ECO:0000313" key="2">
    <source>
        <dbReference type="EMBL" id="MDS0258535.1"/>
    </source>
</evidence>
<feature type="region of interest" description="Disordered" evidence="1">
    <location>
        <begin position="146"/>
        <end position="186"/>
    </location>
</feature>
<sequence>MSSAQATDRLTCQTVGCDTHCPELGDGSVQRDGKMRCAGCWDHYRQHGEWPGESRTLGTYDVRDYSTLTLVIGSEVTDYLAADGADRLHIRERQGRYELVGGDSDEWPDYAISRTTQLGKPAVDLLGLAAGDEVQARTDGGVVVLDPIGDAADDSHRVGDPIDEDDVQEEADGDPDESDGDDELPVGLTADDVREAVETADGTQKTGHSYLGDVAKALNVRPARARVFCHAVGVYDEVTDASGPKGGDD</sequence>
<reference evidence="2 3" key="1">
    <citation type="submission" date="2022-06" db="EMBL/GenBank/DDBJ databases">
        <title>Haloarcula sp. a new haloarchaeum isolate from saline soil.</title>
        <authorList>
            <person name="Strakova D."/>
            <person name="Galisteo C."/>
            <person name="Sanchez-Porro C."/>
            <person name="Ventosa A."/>
        </authorList>
    </citation>
    <scope>NUCLEOTIDE SEQUENCE [LARGE SCALE GENOMIC DNA]</scope>
    <source>
        <strain evidence="2 3">S1CR25-12</strain>
    </source>
</reference>
<evidence type="ECO:0000313" key="3">
    <source>
        <dbReference type="Proteomes" id="UP001259659"/>
    </source>
</evidence>
<dbReference type="EMBL" id="JAMQON010000001">
    <property type="protein sequence ID" value="MDS0258535.1"/>
    <property type="molecule type" value="Genomic_DNA"/>
</dbReference>
<gene>
    <name evidence="2" type="ORF">NDI56_03805</name>
</gene>